<reference evidence="1" key="1">
    <citation type="journal article" date="2014" name="Front. Microbiol.">
        <title>High frequency of phylogenetically diverse reductive dehalogenase-homologous genes in deep subseafloor sedimentary metagenomes.</title>
        <authorList>
            <person name="Kawai M."/>
            <person name="Futagami T."/>
            <person name="Toyoda A."/>
            <person name="Takaki Y."/>
            <person name="Nishi S."/>
            <person name="Hori S."/>
            <person name="Arai W."/>
            <person name="Tsubouchi T."/>
            <person name="Morono Y."/>
            <person name="Uchiyama I."/>
            <person name="Ito T."/>
            <person name="Fujiyama A."/>
            <person name="Inagaki F."/>
            <person name="Takami H."/>
        </authorList>
    </citation>
    <scope>NUCLEOTIDE SEQUENCE</scope>
    <source>
        <strain evidence="1">Expedition CK06-06</strain>
    </source>
</reference>
<name>X1PS76_9ZZZZ</name>
<evidence type="ECO:0000313" key="1">
    <source>
        <dbReference type="EMBL" id="GAI33729.1"/>
    </source>
</evidence>
<dbReference type="AlphaFoldDB" id="X1PS76"/>
<gene>
    <name evidence="1" type="ORF">S06H3_47345</name>
</gene>
<accession>X1PS76</accession>
<comment type="caution">
    <text evidence="1">The sequence shown here is derived from an EMBL/GenBank/DDBJ whole genome shotgun (WGS) entry which is preliminary data.</text>
</comment>
<protein>
    <submittedName>
        <fullName evidence="1">Uncharacterized protein</fullName>
    </submittedName>
</protein>
<organism evidence="1">
    <name type="scientific">marine sediment metagenome</name>
    <dbReference type="NCBI Taxonomy" id="412755"/>
    <lineage>
        <taxon>unclassified sequences</taxon>
        <taxon>metagenomes</taxon>
        <taxon>ecological metagenomes</taxon>
    </lineage>
</organism>
<sequence length="43" mass="4801">MPCPECGALKPEELGYDADNVARLKCKKCGTCYRSDYTKKGEK</sequence>
<proteinExistence type="predicted"/>
<dbReference type="EMBL" id="BARV01029733">
    <property type="protein sequence ID" value="GAI33729.1"/>
    <property type="molecule type" value="Genomic_DNA"/>
</dbReference>